<dbReference type="AlphaFoldDB" id="A0A179F1L9"/>
<dbReference type="CDD" id="cd12148">
    <property type="entry name" value="fungal_TF_MHR"/>
    <property type="match status" value="1"/>
</dbReference>
<evidence type="ECO:0000313" key="6">
    <source>
        <dbReference type="Proteomes" id="UP000078397"/>
    </source>
</evidence>
<dbReference type="InterPro" id="IPR007219">
    <property type="entry name" value="XnlR_reg_dom"/>
</dbReference>
<dbReference type="Proteomes" id="UP000078397">
    <property type="component" value="Unassembled WGS sequence"/>
</dbReference>
<dbReference type="EMBL" id="LSBJ02000011">
    <property type="protein sequence ID" value="OAQ59337.1"/>
    <property type="molecule type" value="Genomic_DNA"/>
</dbReference>
<dbReference type="PANTHER" id="PTHR46910:SF13">
    <property type="entry name" value="SPECIFIC TRANSCRIPTION FACTOR, PUTATIVE (AFU_ORTHOLOGUE AFUA_4G06190)-RELATED"/>
    <property type="match status" value="1"/>
</dbReference>
<evidence type="ECO:0000259" key="4">
    <source>
        <dbReference type="PROSITE" id="PS50048"/>
    </source>
</evidence>
<dbReference type="GO" id="GO:0003677">
    <property type="term" value="F:DNA binding"/>
    <property type="evidence" value="ECO:0007669"/>
    <property type="project" value="UniProtKB-KW"/>
</dbReference>
<dbReference type="SMART" id="SM00906">
    <property type="entry name" value="Fungal_trans"/>
    <property type="match status" value="1"/>
</dbReference>
<proteinExistence type="predicted"/>
<feature type="region of interest" description="Disordered" evidence="3">
    <location>
        <begin position="30"/>
        <end position="50"/>
    </location>
</feature>
<evidence type="ECO:0000256" key="3">
    <source>
        <dbReference type="SAM" id="MobiDB-lite"/>
    </source>
</evidence>
<dbReference type="Pfam" id="PF00172">
    <property type="entry name" value="Zn_clus"/>
    <property type="match status" value="1"/>
</dbReference>
<keyword evidence="1" id="KW-0479">Metal-binding</keyword>
<keyword evidence="5" id="KW-0238">DNA-binding</keyword>
<reference evidence="5 6" key="1">
    <citation type="journal article" date="2016" name="PLoS Pathog.">
        <title>Biosynthesis of antibiotic leucinostatins in bio-control fungus Purpureocillium lilacinum and their inhibition on phytophthora revealed by genome mining.</title>
        <authorList>
            <person name="Wang G."/>
            <person name="Liu Z."/>
            <person name="Lin R."/>
            <person name="Li E."/>
            <person name="Mao Z."/>
            <person name="Ling J."/>
            <person name="Yang Y."/>
            <person name="Yin W.B."/>
            <person name="Xie B."/>
        </authorList>
    </citation>
    <scope>NUCLEOTIDE SEQUENCE [LARGE SCALE GENOMIC DNA]</scope>
    <source>
        <strain evidence="5">170</strain>
    </source>
</reference>
<evidence type="ECO:0000256" key="2">
    <source>
        <dbReference type="ARBA" id="ARBA00023242"/>
    </source>
</evidence>
<dbReference type="SMART" id="SM00066">
    <property type="entry name" value="GAL4"/>
    <property type="match status" value="1"/>
</dbReference>
<feature type="compositionally biased region" description="Polar residues" evidence="3">
    <location>
        <begin position="100"/>
        <end position="116"/>
    </location>
</feature>
<feature type="compositionally biased region" description="Basic and acidic residues" evidence="3">
    <location>
        <begin position="712"/>
        <end position="726"/>
    </location>
</feature>
<dbReference type="GO" id="GO:0006351">
    <property type="term" value="P:DNA-templated transcription"/>
    <property type="evidence" value="ECO:0007669"/>
    <property type="project" value="InterPro"/>
</dbReference>
<dbReference type="KEGG" id="pchm:VFPPC_10397"/>
<dbReference type="InterPro" id="IPR036864">
    <property type="entry name" value="Zn2-C6_fun-type_DNA-bd_sf"/>
</dbReference>
<dbReference type="InterPro" id="IPR050987">
    <property type="entry name" value="AtrR-like"/>
</dbReference>
<comment type="caution">
    <text evidence="5">The sequence shown here is derived from an EMBL/GenBank/DDBJ whole genome shotgun (WGS) entry which is preliminary data.</text>
</comment>
<name>A0A179F1L9_METCM</name>
<dbReference type="PROSITE" id="PS00463">
    <property type="entry name" value="ZN2_CY6_FUNGAL_1"/>
    <property type="match status" value="1"/>
</dbReference>
<evidence type="ECO:0000256" key="1">
    <source>
        <dbReference type="ARBA" id="ARBA00022723"/>
    </source>
</evidence>
<dbReference type="GO" id="GO:0008270">
    <property type="term" value="F:zinc ion binding"/>
    <property type="evidence" value="ECO:0007669"/>
    <property type="project" value="InterPro"/>
</dbReference>
<accession>A0A179F1L9</accession>
<dbReference type="InterPro" id="IPR001138">
    <property type="entry name" value="Zn2Cys6_DnaBD"/>
</dbReference>
<feature type="compositionally biased region" description="Low complexity" evidence="3">
    <location>
        <begin position="178"/>
        <end position="190"/>
    </location>
</feature>
<gene>
    <name evidence="5" type="ORF">VFPPC_10397</name>
</gene>
<feature type="region of interest" description="Disordered" evidence="3">
    <location>
        <begin position="700"/>
        <end position="728"/>
    </location>
</feature>
<keyword evidence="6" id="KW-1185">Reference proteome</keyword>
<dbReference type="RefSeq" id="XP_018137361.1">
    <property type="nucleotide sequence ID" value="XM_018288774.1"/>
</dbReference>
<dbReference type="Pfam" id="PF04082">
    <property type="entry name" value="Fungal_trans"/>
    <property type="match status" value="1"/>
</dbReference>
<dbReference type="CDD" id="cd00067">
    <property type="entry name" value="GAL4"/>
    <property type="match status" value="1"/>
</dbReference>
<protein>
    <submittedName>
        <fullName evidence="5">Zn(2)-C6 fungal-type DNA-binding domain-containing protein</fullName>
    </submittedName>
</protein>
<dbReference type="PROSITE" id="PS50048">
    <property type="entry name" value="ZN2_CY6_FUNGAL_2"/>
    <property type="match status" value="1"/>
</dbReference>
<feature type="domain" description="Zn(2)-C6 fungal-type" evidence="4">
    <location>
        <begin position="59"/>
        <end position="88"/>
    </location>
</feature>
<feature type="region of interest" description="Disordered" evidence="3">
    <location>
        <begin position="94"/>
        <end position="116"/>
    </location>
</feature>
<dbReference type="GO" id="GO:0000981">
    <property type="term" value="F:DNA-binding transcription factor activity, RNA polymerase II-specific"/>
    <property type="evidence" value="ECO:0007669"/>
    <property type="project" value="InterPro"/>
</dbReference>
<organism evidence="5 6">
    <name type="scientific">Pochonia chlamydosporia 170</name>
    <dbReference type="NCBI Taxonomy" id="1380566"/>
    <lineage>
        <taxon>Eukaryota</taxon>
        <taxon>Fungi</taxon>
        <taxon>Dikarya</taxon>
        <taxon>Ascomycota</taxon>
        <taxon>Pezizomycotina</taxon>
        <taxon>Sordariomycetes</taxon>
        <taxon>Hypocreomycetidae</taxon>
        <taxon>Hypocreales</taxon>
        <taxon>Clavicipitaceae</taxon>
        <taxon>Pochonia</taxon>
    </lineage>
</organism>
<dbReference type="Gene3D" id="4.10.240.10">
    <property type="entry name" value="Zn(2)-C6 fungal-type DNA-binding domain"/>
    <property type="match status" value="1"/>
</dbReference>
<feature type="region of interest" description="Disordered" evidence="3">
    <location>
        <begin position="143"/>
        <end position="166"/>
    </location>
</feature>
<dbReference type="GeneID" id="28852768"/>
<sequence>MDGLRITGCALRASVPQAKNVSVMADPPASVARASGDKRPMPSVANEPAKRRAPYAQRACDACRRRKGRCNGAKPCDYCIGRSFNCCYSISSHDSRPVKTRQSSSKTSTIASKWTPDSSSINGLVATIQGHLDTLASHVRTDATVQDQTGDDAFARGSMTRPTQEPAVRYGLSAFTSAATPISPSSSTTDKSSKRPKGVKYHGPTSPAYSLVAAQIQFEDRRINVGVSPSSKLRSATCDKSDNESDSDQEDDGHSKDENSIASRPLARPSTHQALFQSLHLFHTRETIRLVRVYHEVIGELHPICNIDALVELIRQIHSTSSGGLSGKGEREVAVDVNDLLELNLGLAIALTAEAATSSTIANTIYKQCRGYIDTKITSRSKSIKDVVVTLMLGLYYFFKCESQLAWRMCGLAGRMAMELGLHSLEASQFDQQSSEWQQELVTLSCTLLVLDRQWSAATGYPSNFKETDFEMAKVSLAHTPYLKEMMKFTLISHKFNEPISQVARGECIEEDDIDLINFQVENWRKRALENQSFVHPEQWESSLSAQPPPWTTLLYLRANAVRGILMRPFYLSSQGSHVAAKKVWPGLELVSDSLNILSILDNTTDIYKKQHPNFQHYVASSCALLFLIIIYTKKHGITPPESKHEFLQTVKQNFDIALKLSAAYSQSSRASRELWKRLQSVGDPLFRWGVLHEETLRDASGAGTSSNTRPADSDSRMPKAKRQDVVTEDTGWANQITSKNRSSAVPGDGLLFQDMSISNTMATSTGPEGPASMNELIENDFGFDSLDPLILGWPMKSTGAWFSDGLF</sequence>
<dbReference type="PANTHER" id="PTHR46910">
    <property type="entry name" value="TRANSCRIPTION FACTOR PDR1"/>
    <property type="match status" value="1"/>
</dbReference>
<dbReference type="OrthoDB" id="2123952at2759"/>
<dbReference type="SUPFAM" id="SSF57701">
    <property type="entry name" value="Zn2/Cys6 DNA-binding domain"/>
    <property type="match status" value="1"/>
</dbReference>
<feature type="region of interest" description="Disordered" evidence="3">
    <location>
        <begin position="178"/>
        <end position="206"/>
    </location>
</feature>
<dbReference type="STRING" id="1380566.A0A179F1L9"/>
<evidence type="ECO:0000313" key="5">
    <source>
        <dbReference type="EMBL" id="OAQ59337.1"/>
    </source>
</evidence>
<keyword evidence="2" id="KW-0539">Nucleus</keyword>
<feature type="region of interest" description="Disordered" evidence="3">
    <location>
        <begin position="229"/>
        <end position="267"/>
    </location>
</feature>